<accession>A0A3Q8BPR3</accession>
<dbReference type="InterPro" id="IPR023393">
    <property type="entry name" value="START-like_dom_sf"/>
</dbReference>
<feature type="domain" description="Coenzyme Q-binding protein COQ10 START" evidence="2">
    <location>
        <begin position="82"/>
        <end position="215"/>
    </location>
</feature>
<feature type="domain" description="Coenzyme Q-binding protein COQ10 START" evidence="2">
    <location>
        <begin position="316"/>
        <end position="447"/>
    </location>
</feature>
<feature type="compositionally biased region" description="Low complexity" evidence="1">
    <location>
        <begin position="675"/>
        <end position="689"/>
    </location>
</feature>
<dbReference type="Pfam" id="PF03364">
    <property type="entry name" value="Polyketide_cyc"/>
    <property type="match status" value="2"/>
</dbReference>
<dbReference type="PANTHER" id="PTHR34060:SF2">
    <property type="entry name" value="OS03G0837900 PROTEIN"/>
    <property type="match status" value="1"/>
</dbReference>
<proteinExistence type="evidence at transcript level"/>
<dbReference type="Gene3D" id="3.30.530.20">
    <property type="match status" value="2"/>
</dbReference>
<dbReference type="CDD" id="cd08866">
    <property type="entry name" value="SRPBCC_11"/>
    <property type="match status" value="2"/>
</dbReference>
<organism evidence="3">
    <name type="scientific">Hesperocyparis macrocarpa</name>
    <dbReference type="NCBI Taxonomy" id="76352"/>
    <lineage>
        <taxon>Eukaryota</taxon>
        <taxon>Viridiplantae</taxon>
        <taxon>Streptophyta</taxon>
        <taxon>Embryophyta</taxon>
        <taxon>Tracheophyta</taxon>
        <taxon>Spermatophyta</taxon>
        <taxon>Pinopsida</taxon>
        <taxon>Pinidae</taxon>
        <taxon>Conifers II</taxon>
        <taxon>Cupressales</taxon>
        <taxon>Cupressaceae</taxon>
        <taxon>Hesperocyparis</taxon>
    </lineage>
</organism>
<dbReference type="InterPro" id="IPR005031">
    <property type="entry name" value="COQ10_START"/>
</dbReference>
<protein>
    <submittedName>
        <fullName evidence="3">HCF145</fullName>
    </submittedName>
</protein>
<feature type="region of interest" description="Disordered" evidence="1">
    <location>
        <begin position="647"/>
        <end position="704"/>
    </location>
</feature>
<reference evidence="3" key="1">
    <citation type="submission" date="2016-12" db="EMBL/GenBank/DDBJ databases">
        <title>Cupressaceae transcriptome phylogeny.</title>
        <authorList>
            <person name="Mao K."/>
            <person name="Ruhsam M."/>
        </authorList>
    </citation>
    <scope>NUCLEOTIDE SEQUENCE</scope>
</reference>
<evidence type="ECO:0000313" key="3">
    <source>
        <dbReference type="EMBL" id="ATG70999.1"/>
    </source>
</evidence>
<dbReference type="GO" id="GO:0042548">
    <property type="term" value="P:regulation of photosynthesis, light reaction"/>
    <property type="evidence" value="ECO:0007669"/>
    <property type="project" value="TreeGrafter"/>
</dbReference>
<sequence>MLANVRLLYLQYARPPAHTARYDCNCHRSVPHSLAAFSRKGKGVGFPVGKKKKNGEEEGGKVECQVEVISWRERRVSAAVVIEAEEQSVWEVLTDYERLAEFIPNLVLSEVIQGREEGRVRLRQRGMQRNMYWHIEAQVVLDLQELPHLENGKELHFSMVEGDFKQYEGKWCLRLGPRPRTTKLYYEVNVIPRFNFPAIFVERIIRKDLPLNLQSVAARAEAKSGSICKDVKALYHEIDHMSESAEVKDNQSISTLDYLCRISINDLANAWNNWVTTGQRCSLDRPCIVDEVHLRRLDDLLENGGVHRRVIATITIKAPCQSVWKVLTAYESLSDFVPNLAISKIISRENNKVCLLQEGCKGLLYMVLHARIVLDLWEHPEHEILFEQVEGDFDSFRGNWILEQLGSQHTLLKYVVETKMQKNCLLAEAIVEEVIYKDLPSNLCALRDHVENKETADLNFPAALTFSKSPKGQNIDVDIKDLNLKKSQGATKGLLKVSEDKPTKQRSKVPGLQTNMDILKAELYKFISNHGQEGFMPLRKHLRLHGRSDLEKAITRMGGFRIIASLMNLSLSYKNRKPKGYWDSLENLKQEVNHFQRTWGMDLTYMPSRKSFERAGRYDLARAFEKWGGLHEVSRLLKLKLRHPRESMSPLGQEDDDGVFKLSIPGQGMSGIHPSSNNNSTSNSSSGNENSKKWLAPLDELNPN</sequence>
<name>A0A3Q8BPR3_9CONI</name>
<dbReference type="AlphaFoldDB" id="A0A3Q8BPR3"/>
<dbReference type="PANTHER" id="PTHR34060">
    <property type="entry name" value="POLYKETIDE CYCLASE / DEHYDRASE AND LIPID TRANSPORT PROTEIN"/>
    <property type="match status" value="1"/>
</dbReference>
<dbReference type="EMBL" id="KY367731">
    <property type="protein sequence ID" value="ATG70999.1"/>
    <property type="molecule type" value="mRNA"/>
</dbReference>
<evidence type="ECO:0000259" key="2">
    <source>
        <dbReference type="Pfam" id="PF03364"/>
    </source>
</evidence>
<dbReference type="SUPFAM" id="SSF55961">
    <property type="entry name" value="Bet v1-like"/>
    <property type="match status" value="2"/>
</dbReference>
<evidence type="ECO:0000256" key="1">
    <source>
        <dbReference type="SAM" id="MobiDB-lite"/>
    </source>
</evidence>